<dbReference type="Pfam" id="PF03772">
    <property type="entry name" value="Competence"/>
    <property type="match status" value="1"/>
</dbReference>
<evidence type="ECO:0000259" key="8">
    <source>
        <dbReference type="Pfam" id="PF13567"/>
    </source>
</evidence>
<feature type="transmembrane region" description="Helical" evidence="6">
    <location>
        <begin position="325"/>
        <end position="342"/>
    </location>
</feature>
<feature type="transmembrane region" description="Helical" evidence="6">
    <location>
        <begin position="33"/>
        <end position="51"/>
    </location>
</feature>
<keyword evidence="2" id="KW-1003">Cell membrane</keyword>
<evidence type="ECO:0000256" key="5">
    <source>
        <dbReference type="ARBA" id="ARBA00023136"/>
    </source>
</evidence>
<reference evidence="9" key="1">
    <citation type="submission" date="2022-10" db="EMBL/GenBank/DDBJ databases">
        <authorList>
            <person name="Yu W.X."/>
        </authorList>
    </citation>
    <scope>NUCLEOTIDE SEQUENCE</scope>
    <source>
        <strain evidence="9">AAT</strain>
    </source>
</reference>
<evidence type="ECO:0000256" key="4">
    <source>
        <dbReference type="ARBA" id="ARBA00022989"/>
    </source>
</evidence>
<feature type="domain" description="ComEC/Rec2-related protein" evidence="7">
    <location>
        <begin position="228"/>
        <end position="496"/>
    </location>
</feature>
<accession>A0AAE3M7L8</accession>
<dbReference type="Pfam" id="PF13567">
    <property type="entry name" value="DUF4131"/>
    <property type="match status" value="1"/>
</dbReference>
<dbReference type="PANTHER" id="PTHR30619">
    <property type="entry name" value="DNA INTERNALIZATION/COMPETENCE PROTEIN COMEC/REC2"/>
    <property type="match status" value="1"/>
</dbReference>
<feature type="transmembrane region" description="Helical" evidence="6">
    <location>
        <begin position="409"/>
        <end position="434"/>
    </location>
</feature>
<evidence type="ECO:0000256" key="3">
    <source>
        <dbReference type="ARBA" id="ARBA00022692"/>
    </source>
</evidence>
<keyword evidence="4 6" id="KW-1133">Transmembrane helix</keyword>
<comment type="subcellular location">
    <subcellularLocation>
        <location evidence="1">Cell membrane</location>
        <topology evidence="1">Multi-pass membrane protein</topology>
    </subcellularLocation>
</comment>
<feature type="domain" description="DUF4131" evidence="8">
    <location>
        <begin position="37"/>
        <end position="185"/>
    </location>
</feature>
<feature type="transmembrane region" description="Helical" evidence="6">
    <location>
        <begin position="349"/>
        <end position="366"/>
    </location>
</feature>
<dbReference type="InterPro" id="IPR004477">
    <property type="entry name" value="ComEC_N"/>
</dbReference>
<evidence type="ECO:0000256" key="2">
    <source>
        <dbReference type="ARBA" id="ARBA00022475"/>
    </source>
</evidence>
<comment type="caution">
    <text evidence="9">The sequence shown here is derived from an EMBL/GenBank/DDBJ whole genome shotgun (WGS) entry which is preliminary data.</text>
</comment>
<keyword evidence="3 6" id="KW-0812">Transmembrane</keyword>
<feature type="transmembrane region" description="Helical" evidence="6">
    <location>
        <begin position="500"/>
        <end position="519"/>
    </location>
</feature>
<feature type="transmembrane region" description="Helical" evidence="6">
    <location>
        <begin position="250"/>
        <end position="272"/>
    </location>
</feature>
<feature type="transmembrane region" description="Helical" evidence="6">
    <location>
        <begin position="440"/>
        <end position="460"/>
    </location>
</feature>
<name>A0AAE3M7L8_9BACT</name>
<feature type="transmembrane region" description="Helical" evidence="6">
    <location>
        <begin position="381"/>
        <end position="402"/>
    </location>
</feature>
<evidence type="ECO:0000313" key="10">
    <source>
        <dbReference type="Proteomes" id="UP001209229"/>
    </source>
</evidence>
<evidence type="ECO:0000256" key="6">
    <source>
        <dbReference type="SAM" id="Phobius"/>
    </source>
</evidence>
<dbReference type="EMBL" id="JAPDPJ010000058">
    <property type="protein sequence ID" value="MCW3788588.1"/>
    <property type="molecule type" value="Genomic_DNA"/>
</dbReference>
<keyword evidence="10" id="KW-1185">Reference proteome</keyword>
<organism evidence="9 10">
    <name type="scientific">Plebeiibacterium sediminum</name>
    <dbReference type="NCBI Taxonomy" id="2992112"/>
    <lineage>
        <taxon>Bacteria</taxon>
        <taxon>Pseudomonadati</taxon>
        <taxon>Bacteroidota</taxon>
        <taxon>Bacteroidia</taxon>
        <taxon>Marinilabiliales</taxon>
        <taxon>Marinilabiliaceae</taxon>
        <taxon>Plebeiibacterium</taxon>
    </lineage>
</organism>
<evidence type="ECO:0000256" key="1">
    <source>
        <dbReference type="ARBA" id="ARBA00004651"/>
    </source>
</evidence>
<dbReference type="Proteomes" id="UP001209229">
    <property type="component" value="Unassembled WGS sequence"/>
</dbReference>
<sequence>MKPFPYGAFPFVRLLIPLIMGRLLSLYIPVSAYLQYTFVVVLLLTIIYLFFKFEKKYAKRWVAGLLINCSLLLGGWCSNAINKTAELPYDIPLSYKGSVLDVYKEDATKQNIEILVTRTDIKKSVYFKSLLYIKKDSLQTPLLPGDQILFKSKLTKIQSVRNPYAFNYGAYLKSKKIFGCFYVDSDQCYKLESGFSVRRYFYLIRNYFENKLLTVGLDNNVSSILIALILGDKTQINNDVKSDFSGAGLMHLISVSGMHVGIIYLIVVFLLGGFKSKINKKVQLVIILSCLWFYAGLTGMSPSVFRATIMFSMFIITKSLSRVNYNIYHALAIAAFIILLLNPEAIINIGFWLSFMAVISIVYFYPRINTMVYFAKPWTKFIWSLFSLSLAAQIGTLPIVIYAFGYFPLWFFISNIIIVPLIPFVFIGGLLLMFCPVNSLVVSFLMSGLNEIVLFVIEVASWINQFPLSKYAGLQLGLFEVGMFYVVIIFIVLYNNKRTYQNVIGVLVSIVLFVTLNSFKSYHQLSKEKLVIHEIKGKSAVSSISINDRYLFEDSKLSDVELERNIMPLWRNHLYTTIDQVDFASKKIIPFYNSNLRGLILNGAVDLSVLDSLYLNVDVIVVTHKVTKNIIEDIFAEFKSAKVIFDSSFSRYESLQIADNHQYDSQRVYFVALNGAIEL</sequence>
<gene>
    <name evidence="9" type="ORF">OM075_19120</name>
</gene>
<protein>
    <submittedName>
        <fullName evidence="9">ComEC family competence protein</fullName>
    </submittedName>
</protein>
<dbReference type="AlphaFoldDB" id="A0AAE3M7L8"/>
<proteinExistence type="predicted"/>
<dbReference type="NCBIfam" id="TIGR00360">
    <property type="entry name" value="ComEC_N-term"/>
    <property type="match status" value="1"/>
</dbReference>
<dbReference type="InterPro" id="IPR025405">
    <property type="entry name" value="DUF4131"/>
</dbReference>
<feature type="transmembrane region" description="Helical" evidence="6">
    <location>
        <begin position="284"/>
        <end position="305"/>
    </location>
</feature>
<keyword evidence="5 6" id="KW-0472">Membrane</keyword>
<evidence type="ECO:0000313" key="9">
    <source>
        <dbReference type="EMBL" id="MCW3788588.1"/>
    </source>
</evidence>
<dbReference type="PANTHER" id="PTHR30619:SF1">
    <property type="entry name" value="RECOMBINATION PROTEIN 2"/>
    <property type="match status" value="1"/>
</dbReference>
<dbReference type="InterPro" id="IPR052159">
    <property type="entry name" value="Competence_DNA_uptake"/>
</dbReference>
<feature type="transmembrane region" description="Helical" evidence="6">
    <location>
        <begin position="472"/>
        <end position="494"/>
    </location>
</feature>
<dbReference type="GO" id="GO:0005886">
    <property type="term" value="C:plasma membrane"/>
    <property type="evidence" value="ECO:0007669"/>
    <property type="project" value="UniProtKB-SubCell"/>
</dbReference>
<evidence type="ECO:0000259" key="7">
    <source>
        <dbReference type="Pfam" id="PF03772"/>
    </source>
</evidence>